<dbReference type="GO" id="GO:0005769">
    <property type="term" value="C:early endosome"/>
    <property type="evidence" value="ECO:0007669"/>
    <property type="project" value="UniProtKB-SubCell"/>
</dbReference>
<comment type="caution">
    <text evidence="5">Lacks conserved residue(s) required for the propagation of feature annotation.</text>
</comment>
<dbReference type="InterPro" id="IPR005174">
    <property type="entry name" value="KIB1-4_b-propeller"/>
</dbReference>
<accession>A0A8J5GT17</accession>
<keyword evidence="5" id="KW-0967">Endosome</keyword>
<dbReference type="AlphaFoldDB" id="A0A8J5GT17"/>
<sequence>MGLRVSRNTKKSAMGLQVSCNTKKSARNLSVDWDSIDDNLLELIAKRLDVMDYIRFRSVCKTWRSISIDTHGCLIPWLIMGCDRVDGRLFYFSFTDHKSHSIAVPALKENKNLELGVVSCQGWLLLEGQHDSYAISLLNPLTGAHVHLPEVPKDLFTRRIQYNMHFDPLRPEATMEYVEIQYLIHRMAMSSNPSSNTDCTIVVISAVGKALVSLRMGVDGSSWNSMNNQSKYEDVAFCYQSFLAVDCFGEVSIFSGTDLNKLRTIVGSPAMLPTIAADWRFSALSTQAIMLFRKVSDHEGYISFKDKKLPFYKTKRISLHIIMGDCTGGSGLIKHFSVKLRNSLYFYGMPSPRYKFISSVNSTLHCCTYIAGEHGEVPDDDSFVYYITMPKAYDINDATLRPLFCPFDDGGGSSRAFQLLDSNLVDWEGKFLLQPPRNPRRKRKSASWKVFRAGKGRMGVSDNTKGFVLALVSSVFIGSSFILKKKGLKRAGKSGARAGVGGYAYLLEPLWWDGMITMVLGEAANFVAYVFAPAALVTPLGALSIICRIGTLYAAGTIAGKAMGILGCVSCIVGSVVIVIHAPQEQSPIASAIMFKDWSGQNISSIASEICGFITVISGTILLHSTKEQDVFPLTGSISWVIGRGSGDPMKTSMMTILSSCKVLIDYT</sequence>
<evidence type="ECO:0000256" key="3">
    <source>
        <dbReference type="ARBA" id="ARBA00022989"/>
    </source>
</evidence>
<dbReference type="Gene3D" id="1.20.1280.50">
    <property type="match status" value="1"/>
</dbReference>
<feature type="transmembrane region" description="Helical" evidence="5">
    <location>
        <begin position="526"/>
        <end position="550"/>
    </location>
</feature>
<comment type="subunit">
    <text evidence="5">Homodimer.</text>
</comment>
<organism evidence="7 8">
    <name type="scientific">Zingiber officinale</name>
    <name type="common">Ginger</name>
    <name type="synonym">Amomum zingiber</name>
    <dbReference type="NCBI Taxonomy" id="94328"/>
    <lineage>
        <taxon>Eukaryota</taxon>
        <taxon>Viridiplantae</taxon>
        <taxon>Streptophyta</taxon>
        <taxon>Embryophyta</taxon>
        <taxon>Tracheophyta</taxon>
        <taxon>Spermatophyta</taxon>
        <taxon>Magnoliopsida</taxon>
        <taxon>Liliopsida</taxon>
        <taxon>Zingiberales</taxon>
        <taxon>Zingiberaceae</taxon>
        <taxon>Zingiber</taxon>
    </lineage>
</organism>
<keyword evidence="4 5" id="KW-0472">Membrane</keyword>
<dbReference type="Proteomes" id="UP000734854">
    <property type="component" value="Unassembled WGS sequence"/>
</dbReference>
<feature type="domain" description="F-box" evidence="6">
    <location>
        <begin position="36"/>
        <end position="75"/>
    </location>
</feature>
<dbReference type="SMART" id="SM00256">
    <property type="entry name" value="FBOX"/>
    <property type="match status" value="1"/>
</dbReference>
<evidence type="ECO:0000259" key="6">
    <source>
        <dbReference type="SMART" id="SM00256"/>
    </source>
</evidence>
<evidence type="ECO:0000313" key="7">
    <source>
        <dbReference type="EMBL" id="KAG6509604.1"/>
    </source>
</evidence>
<proteinExistence type="inferred from homology"/>
<dbReference type="EMBL" id="JACMSC010000008">
    <property type="protein sequence ID" value="KAG6509604.1"/>
    <property type="molecule type" value="Genomic_DNA"/>
</dbReference>
<keyword evidence="5" id="KW-0813">Transport</keyword>
<dbReference type="Pfam" id="PF00646">
    <property type="entry name" value="F-box"/>
    <property type="match status" value="1"/>
</dbReference>
<comment type="function">
    <text evidence="5">Acts as a Mg(2+) transporter. Can also transport other divalent cations such as Fe(2+), Sr(2+), Ba(2+), Mn(2+) and Co(2+) but to a much less extent than Mg(2+).</text>
</comment>
<dbReference type="PANTHER" id="PTHR12570">
    <property type="match status" value="1"/>
</dbReference>
<feature type="transmembrane region" description="Helical" evidence="5">
    <location>
        <begin position="466"/>
        <end position="483"/>
    </location>
</feature>
<dbReference type="GO" id="GO:0005886">
    <property type="term" value="C:plasma membrane"/>
    <property type="evidence" value="ECO:0007669"/>
    <property type="project" value="UniProtKB-SubCell"/>
</dbReference>
<name>A0A8J5GT17_ZINOF</name>
<dbReference type="PANTHER" id="PTHR12570:SF11">
    <property type="entry name" value="MAGNESIUM TRANSPORTER NIPA6-RELATED"/>
    <property type="match status" value="1"/>
</dbReference>
<evidence type="ECO:0000313" key="8">
    <source>
        <dbReference type="Proteomes" id="UP000734854"/>
    </source>
</evidence>
<comment type="subcellular location">
    <subcellularLocation>
        <location evidence="5">Cell membrane</location>
        <topology evidence="5">Multi-pass membrane protein</topology>
    </subcellularLocation>
    <subcellularLocation>
        <location evidence="5">Early endosome</location>
    </subcellularLocation>
    <subcellularLocation>
        <location evidence="1">Membrane</location>
        <topology evidence="1">Multi-pass membrane protein</topology>
    </subcellularLocation>
</comment>
<dbReference type="Pfam" id="PF03478">
    <property type="entry name" value="Beta-prop_KIB1-4"/>
    <property type="match status" value="1"/>
</dbReference>
<dbReference type="InterPro" id="IPR001810">
    <property type="entry name" value="F-box_dom"/>
</dbReference>
<dbReference type="Pfam" id="PF05653">
    <property type="entry name" value="Mg_trans_NIPA"/>
    <property type="match status" value="2"/>
</dbReference>
<evidence type="ECO:0000256" key="1">
    <source>
        <dbReference type="ARBA" id="ARBA00004141"/>
    </source>
</evidence>
<dbReference type="GO" id="GO:0015095">
    <property type="term" value="F:magnesium ion transmembrane transporter activity"/>
    <property type="evidence" value="ECO:0007669"/>
    <property type="project" value="UniProtKB-UniRule"/>
</dbReference>
<keyword evidence="2 5" id="KW-0812">Transmembrane</keyword>
<keyword evidence="5" id="KW-0406">Ion transport</keyword>
<gene>
    <name evidence="7" type="ORF">ZIOFF_027604</name>
</gene>
<dbReference type="InterPro" id="IPR036047">
    <property type="entry name" value="F-box-like_dom_sf"/>
</dbReference>
<dbReference type="SUPFAM" id="SSF81383">
    <property type="entry name" value="F-box domain"/>
    <property type="match status" value="1"/>
</dbReference>
<keyword evidence="8" id="KW-1185">Reference proteome</keyword>
<protein>
    <recommendedName>
        <fullName evidence="5">Probable magnesium transporter</fullName>
    </recommendedName>
</protein>
<comment type="caution">
    <text evidence="7">The sequence shown here is derived from an EMBL/GenBank/DDBJ whole genome shotgun (WGS) entry which is preliminary data.</text>
</comment>
<reference evidence="7 8" key="1">
    <citation type="submission" date="2020-08" db="EMBL/GenBank/DDBJ databases">
        <title>Plant Genome Project.</title>
        <authorList>
            <person name="Zhang R.-G."/>
        </authorList>
    </citation>
    <scope>NUCLEOTIDE SEQUENCE [LARGE SCALE GENOMIC DNA]</scope>
    <source>
        <tissue evidence="7">Rhizome</tissue>
    </source>
</reference>
<evidence type="ECO:0000256" key="4">
    <source>
        <dbReference type="ARBA" id="ARBA00023136"/>
    </source>
</evidence>
<keyword evidence="3 5" id="KW-1133">Transmembrane helix</keyword>
<keyword evidence="5" id="KW-1003">Cell membrane</keyword>
<keyword evidence="5" id="KW-0460">Magnesium</keyword>
<feature type="transmembrane region" description="Helical" evidence="5">
    <location>
        <begin position="562"/>
        <end position="583"/>
    </location>
</feature>
<dbReference type="InterPro" id="IPR008521">
    <property type="entry name" value="Mg_trans_NIPA"/>
</dbReference>
<evidence type="ECO:0000256" key="2">
    <source>
        <dbReference type="ARBA" id="ARBA00022692"/>
    </source>
</evidence>
<evidence type="ECO:0000256" key="5">
    <source>
        <dbReference type="RuleBase" id="RU363078"/>
    </source>
</evidence>
<comment type="similarity">
    <text evidence="5">Belongs to the NIPA (TC 2.A.7) family.</text>
</comment>